<proteinExistence type="predicted"/>
<dbReference type="Pfam" id="PF19263">
    <property type="entry name" value="DUF5906"/>
    <property type="match status" value="1"/>
</dbReference>
<name>A0AAC8WIL0_FUSNP</name>
<keyword evidence="2" id="KW-0614">Plasmid</keyword>
<dbReference type="InterPro" id="IPR045455">
    <property type="entry name" value="NrS-1_pol-like_helicase"/>
</dbReference>
<protein>
    <recommendedName>
        <fullName evidence="1">NrS-1 polymerase-like helicase domain-containing protein</fullName>
    </recommendedName>
</protein>
<gene>
    <name evidence="2" type="ORF">RO02_12510</name>
</gene>
<dbReference type="SUPFAM" id="SSF52540">
    <property type="entry name" value="P-loop containing nucleoside triphosphate hydrolases"/>
    <property type="match status" value="1"/>
</dbReference>
<geneLocation type="plasmid" evidence="2 3">
    <name>unnamed1</name>
</geneLocation>
<dbReference type="Gene3D" id="3.40.50.300">
    <property type="entry name" value="P-loop containing nucleotide triphosphate hydrolases"/>
    <property type="match status" value="1"/>
</dbReference>
<evidence type="ECO:0000313" key="3">
    <source>
        <dbReference type="Proteomes" id="UP000067061"/>
    </source>
</evidence>
<dbReference type="RefSeq" id="WP_060496894.1">
    <property type="nucleotide sequence ID" value="NZ_CP013122.1"/>
</dbReference>
<evidence type="ECO:0000313" key="2">
    <source>
        <dbReference type="EMBL" id="ALM95422.1"/>
    </source>
</evidence>
<reference evidence="2 3" key="1">
    <citation type="submission" date="2015-11" db="EMBL/GenBank/DDBJ databases">
        <authorList>
            <person name="Kook J.-K."/>
            <person name="Park S.-N."/>
            <person name="Lim Y.K."/>
            <person name="Jo E."/>
        </authorList>
    </citation>
    <scope>NUCLEOTIDE SEQUENCE [LARGE SCALE GENOMIC DNA]</scope>
    <source>
        <strain evidence="2 3">ChDC F306</strain>
        <plasmid evidence="2 3">unnamed1</plasmid>
    </source>
</reference>
<dbReference type="Proteomes" id="UP000067061">
    <property type="component" value="Plasmid unnamed1"/>
</dbReference>
<accession>A0AAC8WIL0</accession>
<dbReference type="AlphaFoldDB" id="A0AAC8WIL0"/>
<dbReference type="EMBL" id="CP013122">
    <property type="protein sequence ID" value="ALM95422.1"/>
    <property type="molecule type" value="Genomic_DNA"/>
</dbReference>
<feature type="domain" description="NrS-1 polymerase-like helicase" evidence="1">
    <location>
        <begin position="242"/>
        <end position="339"/>
    </location>
</feature>
<evidence type="ECO:0000259" key="1">
    <source>
        <dbReference type="Pfam" id="PF19263"/>
    </source>
</evidence>
<organism evidence="2 3">
    <name type="scientific">Fusobacterium nucleatum subsp. polymorphum</name>
    <name type="common">Fusobacterium polymorphum</name>
    <dbReference type="NCBI Taxonomy" id="76857"/>
    <lineage>
        <taxon>Bacteria</taxon>
        <taxon>Fusobacteriati</taxon>
        <taxon>Fusobacteriota</taxon>
        <taxon>Fusobacteriia</taxon>
        <taxon>Fusobacteriales</taxon>
        <taxon>Fusobacteriaceae</taxon>
        <taxon>Fusobacterium</taxon>
    </lineage>
</organism>
<dbReference type="InterPro" id="IPR027417">
    <property type="entry name" value="P-loop_NTPase"/>
</dbReference>
<sequence length="617" mass="73475">MSNKIIIKPYPKVENLEEDFKYTSFTEKGKVKYEALPVRIIVQYILNAKMVGKYFYKDYANFDHPFESDKGFIKYYDEKLGIWKIADTFIKDKIDEFFTDEETKDIINCCRFAMNKDTRTSDNKILFVSVVHEMNKVLKKLGNHWNTSFEKGYLPVAFKNGTLFLNVKKGKIKFKEEKDPNFLTEIYFNINFDITKMDRENRLFKFLKQKVNLNTREKENYFKALIFDYFYTENESHHTIFFIGKNASGKSSFMKHLVGFSSMNECTKIVDLQRMIGERFTNPNWFQYPYVFTNETKEKFVEDNATFKQMVAKEELTLEQKGKDPITVKPFGKIIGLGEQPFRMKIDGGADQRIINHYFREEKIEFKKEEINQYKEYYKQIEEKDLTRNDELLQYLAYEKYEDLTDLLIQGLYCFFEGEYSKGRRTFKSKYEELFSDEVEEFGKLQNSYLELYQYFFVPDPNFFISSTALLKIIELLEISNIGTTKALREQLEMVNKKLFGFDVRFFKSETKDVKISIVENLKSYGKETGKFEIKEFILPRRTVWIFGLKLKKLEEIEEMIANNKNLIQMSRNDKYASLKISFKEIEETSYKKIFPVADLTKTSNEEIVDSKEEFPF</sequence>